<reference evidence="2 3" key="1">
    <citation type="journal article" date="2019" name="Int. J. Syst. Evol. Microbiol.">
        <title>The Global Catalogue of Microorganisms (GCM) 10K type strain sequencing project: providing services to taxonomists for standard genome sequencing and annotation.</title>
        <authorList>
            <consortium name="The Broad Institute Genomics Platform"/>
            <consortium name="The Broad Institute Genome Sequencing Center for Infectious Disease"/>
            <person name="Wu L."/>
            <person name="Ma J."/>
        </authorList>
    </citation>
    <scope>NUCLEOTIDE SEQUENCE [LARGE SCALE GENOMIC DNA]</scope>
    <source>
        <strain evidence="2 3">CGMCC 1.12121</strain>
    </source>
</reference>
<comment type="caution">
    <text evidence="2">The sequence shown here is derived from an EMBL/GenBank/DDBJ whole genome shotgun (WGS) entry which is preliminary data.</text>
</comment>
<organism evidence="2 3">
    <name type="scientific">Halobellus rarus</name>
    <dbReference type="NCBI Taxonomy" id="1126237"/>
    <lineage>
        <taxon>Archaea</taxon>
        <taxon>Methanobacteriati</taxon>
        <taxon>Methanobacteriota</taxon>
        <taxon>Stenosarchaea group</taxon>
        <taxon>Halobacteria</taxon>
        <taxon>Halobacteriales</taxon>
        <taxon>Haloferacaceae</taxon>
        <taxon>Halobellus</taxon>
    </lineage>
</organism>
<proteinExistence type="predicted"/>
<gene>
    <name evidence="2" type="ORF">ACFSBX_09625</name>
</gene>
<dbReference type="InterPro" id="IPR040624">
    <property type="entry name" value="HalOD1"/>
</dbReference>
<accession>A0ABD6CMX5</accession>
<sequence>MDSQTEPVLRPSEGDAPLSTRVATTVAWLEGVEQTALTPLQDVIDVDALQELPTDAERPSVTAGFDYEGYRIDFNSDGTITVDGTPASTDGTIAPGTSVLCIGPAGDSTEYIEWPTYTIAGPTDHQAWLEVFAKDGDIPSTNEDEAELEFTAPTTRQTPFVCGAGEESAQIASHHRLGVDYDHPQPEKQVVRISDCGDLSTLGQRVSDQLAVWERVGANSVVRIHSLAPFLDASALSQLFQFFHLLIGQVAATDTFLQVQCDATLVAERTIDTLDPLFDVVIEFDADGRFSVSI</sequence>
<name>A0ABD6CMX5_9EURY</name>
<dbReference type="RefSeq" id="WP_256422622.1">
    <property type="nucleotide sequence ID" value="NZ_JANHDI010000014.1"/>
</dbReference>
<dbReference type="InterPro" id="IPR055927">
    <property type="entry name" value="DUF7504"/>
</dbReference>
<keyword evidence="3" id="KW-1185">Reference proteome</keyword>
<protein>
    <submittedName>
        <fullName evidence="2">HalOD1 output domain-containing protein</fullName>
    </submittedName>
</protein>
<dbReference type="AlphaFoldDB" id="A0ABD6CMX5"/>
<feature type="domain" description="Halobacterial output" evidence="1">
    <location>
        <begin position="15"/>
        <end position="83"/>
    </location>
</feature>
<evidence type="ECO:0000259" key="1">
    <source>
        <dbReference type="Pfam" id="PF18545"/>
    </source>
</evidence>
<dbReference type="EMBL" id="JBHUDK010000008">
    <property type="protein sequence ID" value="MFD1599214.1"/>
    <property type="molecule type" value="Genomic_DNA"/>
</dbReference>
<evidence type="ECO:0000313" key="3">
    <source>
        <dbReference type="Proteomes" id="UP001597085"/>
    </source>
</evidence>
<evidence type="ECO:0000313" key="2">
    <source>
        <dbReference type="EMBL" id="MFD1599214.1"/>
    </source>
</evidence>
<dbReference type="Pfam" id="PF24336">
    <property type="entry name" value="DUF7504"/>
    <property type="match status" value="1"/>
</dbReference>
<dbReference type="Proteomes" id="UP001597085">
    <property type="component" value="Unassembled WGS sequence"/>
</dbReference>
<dbReference type="Pfam" id="PF18545">
    <property type="entry name" value="HalOD1"/>
    <property type="match status" value="1"/>
</dbReference>